<dbReference type="GO" id="GO:0051301">
    <property type="term" value="P:cell division"/>
    <property type="evidence" value="ECO:0007669"/>
    <property type="project" value="UniProtKB-KW"/>
</dbReference>
<dbReference type="Proteomes" id="UP000245609">
    <property type="component" value="Unassembled WGS sequence"/>
</dbReference>
<accession>A0A2T9XZV1</accession>
<keyword evidence="15" id="KW-1185">Reference proteome</keyword>
<evidence type="ECO:0000256" key="2">
    <source>
        <dbReference type="ARBA" id="ARBA00004286"/>
    </source>
</evidence>
<evidence type="ECO:0000256" key="4">
    <source>
        <dbReference type="ARBA" id="ARBA00022454"/>
    </source>
</evidence>
<dbReference type="SUPFAM" id="SSF75553">
    <property type="entry name" value="Smc hinge domain"/>
    <property type="match status" value="1"/>
</dbReference>
<dbReference type="OrthoDB" id="5575062at2759"/>
<dbReference type="AlphaFoldDB" id="A0A2T9XZV1"/>
<keyword evidence="7 11" id="KW-0175">Coiled coil</keyword>
<feature type="coiled-coil region" evidence="11">
    <location>
        <begin position="704"/>
        <end position="766"/>
    </location>
</feature>
<keyword evidence="8 10" id="KW-0539">Nucleus</keyword>
<dbReference type="Pfam" id="PF06470">
    <property type="entry name" value="SMC_hinge"/>
    <property type="match status" value="1"/>
</dbReference>
<sequence length="1250" mass="140942">MVQLERIEVENFKSYKGKQIIGPFSPFTAIIGPNGKSNLMDAISFVLGVQTSQLRSTQLKDLIYRPPKLSTSSSSSQIIKNASAALILSTDEEQFTFKRSITASGGSEYSLNNKVISFQEYTKQLAKFNILTKARNFLVFQGDVETIASQSPFELTKLVETMSGSGELKYQYDQLKQQEQIASEKSNSSFLKKRAVASELRSVVAQKKELDEYNTKKAKLTSLVSEYMLAKLYKIDSDLSKTQNDILSYNEKLISLSDSVKSAESSVLSQRKSHAKAFKDLSKADRQVKLVQLSLEEKQLISTEKKKSSVSLSIEKLSRDISRQQSVVSTVESELASLNRAKERNQDAWENSPEAQRFKDSALESEMLAGYQKIKLAIDSEGQADSIKQREISENLNALESKIKKAESKKEEILKSLKEKNERILSEKDQLSLDQMSLNDAVAQNNSISEKIKSTSSQRETLLSKEFELNEKLSLTLKQITQVRALELESKKEKRNAEILLVLKRLFQNVYGRVSELCRPIQRKYELAASLTLGKFSDAIVVENQQTAIDCIRYLREQRAGTATFLPLDNLLVPTISESARKAHPNARLVVDILEYNAKYERAISFVCGSNIVCDTLEVARDVCYTQNIQVKAITIDGTIIHKSGNITGGSFTESGSVSSNLAKWERGSVQKLLKVRDELSLALTEISKTKGSLTSVESLQTMLMESETNISSLHNNVERTKRRLATTSAEIQDLQKQQQNLEDEINNLENQVENLELEYDQITEKINTASEPLFRDFCAKFMFSSISEFESIRKAKNRAERTKTEFINQISRLDNQLQFEKEHLESMNLDLERSNQLLNQTNSSMISIQTSIRLLENEVSELLAKLESAKQEFLSRQGAYHESTAALNKLVSEYTEASSNLELVNRMKSSKETELSKFIDNKLVILRKCRLESVEIPFVSGSLSQVPMSFVNMSSISGSSEKESYNNFVINELKINYSELPLQSRAGSGQREETQESEDSTEGIEKSYEKRIAILKTEIATMTPSAYAREKYDLLQRRLEETDSEFMNSRRSAKEVYMRFSAVKQKRLELFNGMFQHISANIDKFYKILTKSPAFPIGGTAYLNLENTEEPYLGGIKYHAMPPLKRFRDMDHLSGGEKTVAALALLFTLQSYIPSPFFVLDEVDAALDLANVVQLANYLKLRSTQQAISVHQASASASKTTSNADNFQFIVISLKQKLFERANSLVGVYRDQNENASNTLNLDLTSLSV</sequence>
<dbReference type="InterPro" id="IPR024704">
    <property type="entry name" value="SMC"/>
</dbReference>
<dbReference type="SUPFAM" id="SSF52540">
    <property type="entry name" value="P-loop containing nucleoside triphosphate hydrolases"/>
    <property type="match status" value="1"/>
</dbReference>
<dbReference type="Pfam" id="PF02463">
    <property type="entry name" value="SMC_N"/>
    <property type="match status" value="1"/>
</dbReference>
<keyword evidence="9" id="KW-0131">Cell cycle</keyword>
<evidence type="ECO:0000256" key="6">
    <source>
        <dbReference type="ARBA" id="ARBA00022776"/>
    </source>
</evidence>
<reference evidence="14 15" key="1">
    <citation type="journal article" date="2018" name="MBio">
        <title>Comparative Genomics Reveals the Core Gene Toolbox for the Fungus-Insect Symbiosis.</title>
        <authorList>
            <person name="Wang Y."/>
            <person name="Stata M."/>
            <person name="Wang W."/>
            <person name="Stajich J.E."/>
            <person name="White M.M."/>
            <person name="Moncalvo J.M."/>
        </authorList>
    </citation>
    <scope>NUCLEOTIDE SEQUENCE [LARGE SCALE GENOMIC DNA]</scope>
    <source>
        <strain evidence="14 15">SC-DP-2</strain>
    </source>
</reference>
<evidence type="ECO:0000256" key="7">
    <source>
        <dbReference type="ARBA" id="ARBA00023054"/>
    </source>
</evidence>
<dbReference type="GO" id="GO:0016887">
    <property type="term" value="F:ATP hydrolysis activity"/>
    <property type="evidence" value="ECO:0007669"/>
    <property type="project" value="InterPro"/>
</dbReference>
<dbReference type="Gene3D" id="3.40.50.300">
    <property type="entry name" value="P-loop containing nucleotide triphosphate hydrolases"/>
    <property type="match status" value="2"/>
</dbReference>
<evidence type="ECO:0000256" key="9">
    <source>
        <dbReference type="ARBA" id="ARBA00023306"/>
    </source>
</evidence>
<comment type="caution">
    <text evidence="14">The sequence shown here is derived from an EMBL/GenBank/DDBJ whole genome shotgun (WGS) entry which is preliminary data.</text>
</comment>
<dbReference type="PANTHER" id="PTHR18937:SF12">
    <property type="entry name" value="STRUCTURAL MAINTENANCE OF CHROMOSOMES PROTEIN"/>
    <property type="match status" value="1"/>
</dbReference>
<evidence type="ECO:0000256" key="12">
    <source>
        <dbReference type="SAM" id="MobiDB-lite"/>
    </source>
</evidence>
<evidence type="ECO:0000256" key="3">
    <source>
        <dbReference type="ARBA" id="ARBA00005597"/>
    </source>
</evidence>
<evidence type="ECO:0000256" key="11">
    <source>
        <dbReference type="SAM" id="Coils"/>
    </source>
</evidence>
<dbReference type="GO" id="GO:0005634">
    <property type="term" value="C:nucleus"/>
    <property type="evidence" value="ECO:0007669"/>
    <property type="project" value="UniProtKB-SubCell"/>
</dbReference>
<dbReference type="CDD" id="cd03275">
    <property type="entry name" value="ABC_SMC1_euk"/>
    <property type="match status" value="1"/>
</dbReference>
<dbReference type="GO" id="GO:0003677">
    <property type="term" value="F:DNA binding"/>
    <property type="evidence" value="ECO:0007669"/>
    <property type="project" value="TreeGrafter"/>
</dbReference>
<evidence type="ECO:0000256" key="1">
    <source>
        <dbReference type="ARBA" id="ARBA00004123"/>
    </source>
</evidence>
<dbReference type="GO" id="GO:0007062">
    <property type="term" value="P:sister chromatid cohesion"/>
    <property type="evidence" value="ECO:0007669"/>
    <property type="project" value="InterPro"/>
</dbReference>
<keyword evidence="5" id="KW-0132">Cell division</keyword>
<evidence type="ECO:0000313" key="15">
    <source>
        <dbReference type="Proteomes" id="UP000245609"/>
    </source>
</evidence>
<dbReference type="InterPro" id="IPR003395">
    <property type="entry name" value="RecF/RecN/SMC_N"/>
</dbReference>
<dbReference type="Gene3D" id="3.30.70.1620">
    <property type="match status" value="1"/>
</dbReference>
<dbReference type="EMBL" id="MBFS01003639">
    <property type="protein sequence ID" value="PVU85612.1"/>
    <property type="molecule type" value="Genomic_DNA"/>
</dbReference>
<dbReference type="PIRSF" id="PIRSF005719">
    <property type="entry name" value="SMC"/>
    <property type="match status" value="1"/>
</dbReference>
<proteinExistence type="inferred from homology"/>
<evidence type="ECO:0000259" key="13">
    <source>
        <dbReference type="SMART" id="SM00968"/>
    </source>
</evidence>
<dbReference type="InterPro" id="IPR036277">
    <property type="entry name" value="SMC_hinge_sf"/>
</dbReference>
<evidence type="ECO:0000256" key="10">
    <source>
        <dbReference type="PIRNR" id="PIRNR005719"/>
    </source>
</evidence>
<dbReference type="Gene3D" id="1.20.1060.20">
    <property type="match status" value="1"/>
</dbReference>
<feature type="coiled-coil region" evidence="11">
    <location>
        <begin position="797"/>
        <end position="873"/>
    </location>
</feature>
<name>A0A2T9XZV1_9FUNG</name>
<evidence type="ECO:0000256" key="5">
    <source>
        <dbReference type="ARBA" id="ARBA00022618"/>
    </source>
</evidence>
<keyword evidence="4" id="KW-0158">Chromosome</keyword>
<keyword evidence="6" id="KW-0498">Mitosis</keyword>
<feature type="coiled-coil region" evidence="11">
    <location>
        <begin position="389"/>
        <end position="434"/>
    </location>
</feature>
<dbReference type="Gene3D" id="1.10.287.1490">
    <property type="match status" value="1"/>
</dbReference>
<dbReference type="PANTHER" id="PTHR18937">
    <property type="entry name" value="STRUCTURAL MAINTENANCE OF CHROMOSOMES SMC FAMILY MEMBER"/>
    <property type="match status" value="1"/>
</dbReference>
<dbReference type="SMART" id="SM00968">
    <property type="entry name" value="SMC_hinge"/>
    <property type="match status" value="1"/>
</dbReference>
<evidence type="ECO:0000256" key="8">
    <source>
        <dbReference type="ARBA" id="ARBA00023242"/>
    </source>
</evidence>
<dbReference type="STRING" id="133381.A0A2T9XZV1"/>
<feature type="region of interest" description="Disordered" evidence="12">
    <location>
        <begin position="985"/>
        <end position="1005"/>
    </location>
</feature>
<feature type="domain" description="SMC hinge" evidence="13">
    <location>
        <begin position="508"/>
        <end position="624"/>
    </location>
</feature>
<dbReference type="InterPro" id="IPR028468">
    <property type="entry name" value="Smc1_ABC"/>
</dbReference>
<comment type="similarity">
    <text evidence="3">Belongs to the SMC family. SMC1 subfamily.</text>
</comment>
<evidence type="ECO:0000313" key="14">
    <source>
        <dbReference type="EMBL" id="PVU85612.1"/>
    </source>
</evidence>
<dbReference type="InterPro" id="IPR027417">
    <property type="entry name" value="P-loop_NTPase"/>
</dbReference>
<dbReference type="GO" id="GO:0008278">
    <property type="term" value="C:cohesin complex"/>
    <property type="evidence" value="ECO:0007669"/>
    <property type="project" value="InterPro"/>
</dbReference>
<gene>
    <name evidence="14" type="ORF">BB560_006965</name>
</gene>
<protein>
    <recommendedName>
        <fullName evidence="10">Structural maintenance of chromosomes protein</fullName>
    </recommendedName>
</protein>
<comment type="subcellular location">
    <subcellularLocation>
        <location evidence="2">Chromosome</location>
    </subcellularLocation>
    <subcellularLocation>
        <location evidence="1 10">Nucleus</location>
    </subcellularLocation>
</comment>
<dbReference type="InterPro" id="IPR010935">
    <property type="entry name" value="SMC_hinge"/>
</dbReference>
<organism evidence="14 15">
    <name type="scientific">Smittium megazygosporum</name>
    <dbReference type="NCBI Taxonomy" id="133381"/>
    <lineage>
        <taxon>Eukaryota</taxon>
        <taxon>Fungi</taxon>
        <taxon>Fungi incertae sedis</taxon>
        <taxon>Zoopagomycota</taxon>
        <taxon>Kickxellomycotina</taxon>
        <taxon>Harpellomycetes</taxon>
        <taxon>Harpellales</taxon>
        <taxon>Legeriomycetaceae</taxon>
        <taxon>Smittium</taxon>
    </lineage>
</organism>
<dbReference type="GO" id="GO:0005524">
    <property type="term" value="F:ATP binding"/>
    <property type="evidence" value="ECO:0007669"/>
    <property type="project" value="InterPro"/>
</dbReference>